<protein>
    <recommendedName>
        <fullName evidence="2">DUF6534 domain-containing protein</fullName>
    </recommendedName>
</protein>
<proteinExistence type="predicted"/>
<reference evidence="3" key="1">
    <citation type="submission" date="2020-05" db="EMBL/GenBank/DDBJ databases">
        <title>Mycena genomes resolve the evolution of fungal bioluminescence.</title>
        <authorList>
            <person name="Tsai I.J."/>
        </authorList>
    </citation>
    <scope>NUCLEOTIDE SEQUENCE</scope>
    <source>
        <strain evidence="3">CCC161011</strain>
    </source>
</reference>
<feature type="transmembrane region" description="Helical" evidence="1">
    <location>
        <begin position="128"/>
        <end position="149"/>
    </location>
</feature>
<dbReference type="AlphaFoldDB" id="A0A8H6X7Y2"/>
<organism evidence="3 4">
    <name type="scientific">Mycena venus</name>
    <dbReference type="NCBI Taxonomy" id="2733690"/>
    <lineage>
        <taxon>Eukaryota</taxon>
        <taxon>Fungi</taxon>
        <taxon>Dikarya</taxon>
        <taxon>Basidiomycota</taxon>
        <taxon>Agaricomycotina</taxon>
        <taxon>Agaricomycetes</taxon>
        <taxon>Agaricomycetidae</taxon>
        <taxon>Agaricales</taxon>
        <taxon>Marasmiineae</taxon>
        <taxon>Mycenaceae</taxon>
        <taxon>Mycena</taxon>
    </lineage>
</organism>
<dbReference type="InterPro" id="IPR045339">
    <property type="entry name" value="DUF6534"/>
</dbReference>
<evidence type="ECO:0000259" key="2">
    <source>
        <dbReference type="Pfam" id="PF20152"/>
    </source>
</evidence>
<gene>
    <name evidence="3" type="ORF">MVEN_02170700</name>
</gene>
<comment type="caution">
    <text evidence="3">The sequence shown here is derived from an EMBL/GenBank/DDBJ whole genome shotgun (WGS) entry which is preliminary data.</text>
</comment>
<feature type="domain" description="DUF6534" evidence="2">
    <location>
        <begin position="174"/>
        <end position="261"/>
    </location>
</feature>
<feature type="transmembrane region" description="Helical" evidence="1">
    <location>
        <begin position="98"/>
        <end position="116"/>
    </location>
</feature>
<dbReference type="PANTHER" id="PTHR40465">
    <property type="entry name" value="CHROMOSOME 1, WHOLE GENOME SHOTGUN SEQUENCE"/>
    <property type="match status" value="1"/>
</dbReference>
<evidence type="ECO:0000313" key="4">
    <source>
        <dbReference type="Proteomes" id="UP000620124"/>
    </source>
</evidence>
<keyword evidence="1" id="KW-0472">Membrane</keyword>
<sequence length="326" mass="36181">MSAPSPTGPPPTGPTVDIRLIYGPLLVGVFFNMILYGVLIAQQLTFYKSSKKDPLWMRTLVWSVFIIETANTAFDMWYMYEPLILKYGGVPDNLPTVFITQPLCVILVGFPIQLFFIWRIRTLTQNNIIPAVILLFSFVALGGGVWTTVMVPIVAKFRNIPRLYRSAEVWLISSAVTDLCIALTLAVALRSKKTGFAVTDTVVDKIIRMTVQTGMLTALFSILDVICFLTLQGVTVNFIWNIPLSKLYSNCLLSTLNARQHLNHNMNGHQGGSSGRQANVVLSGPTYATQSLSKVNQDTTTFGQDTTINQTDSQYGIQMTKVVERV</sequence>
<feature type="transmembrane region" description="Helical" evidence="1">
    <location>
        <begin position="169"/>
        <end position="189"/>
    </location>
</feature>
<dbReference type="PANTHER" id="PTHR40465:SF1">
    <property type="entry name" value="DUF6534 DOMAIN-CONTAINING PROTEIN"/>
    <property type="match status" value="1"/>
</dbReference>
<keyword evidence="4" id="KW-1185">Reference proteome</keyword>
<dbReference type="OrthoDB" id="3265526at2759"/>
<feature type="transmembrane region" description="Helical" evidence="1">
    <location>
        <begin position="215"/>
        <end position="240"/>
    </location>
</feature>
<feature type="transmembrane region" description="Helical" evidence="1">
    <location>
        <begin position="60"/>
        <end position="78"/>
    </location>
</feature>
<keyword evidence="1" id="KW-0812">Transmembrane</keyword>
<feature type="transmembrane region" description="Helical" evidence="1">
    <location>
        <begin position="20"/>
        <end position="39"/>
    </location>
</feature>
<dbReference type="Pfam" id="PF20152">
    <property type="entry name" value="DUF6534"/>
    <property type="match status" value="1"/>
</dbReference>
<evidence type="ECO:0000256" key="1">
    <source>
        <dbReference type="SAM" id="Phobius"/>
    </source>
</evidence>
<accession>A0A8H6X7Y2</accession>
<evidence type="ECO:0000313" key="3">
    <source>
        <dbReference type="EMBL" id="KAF7336228.1"/>
    </source>
</evidence>
<dbReference type="EMBL" id="JACAZI010000023">
    <property type="protein sequence ID" value="KAF7336228.1"/>
    <property type="molecule type" value="Genomic_DNA"/>
</dbReference>
<keyword evidence="1" id="KW-1133">Transmembrane helix</keyword>
<name>A0A8H6X7Y2_9AGAR</name>
<dbReference type="Proteomes" id="UP000620124">
    <property type="component" value="Unassembled WGS sequence"/>
</dbReference>